<organism evidence="2 3">
    <name type="scientific">Tricholomella constricta</name>
    <dbReference type="NCBI Taxonomy" id="117010"/>
    <lineage>
        <taxon>Eukaryota</taxon>
        <taxon>Fungi</taxon>
        <taxon>Dikarya</taxon>
        <taxon>Basidiomycota</taxon>
        <taxon>Agaricomycotina</taxon>
        <taxon>Agaricomycetes</taxon>
        <taxon>Agaricomycetidae</taxon>
        <taxon>Agaricales</taxon>
        <taxon>Tricholomatineae</taxon>
        <taxon>Lyophyllaceae</taxon>
        <taxon>Tricholomella</taxon>
    </lineage>
</organism>
<dbReference type="PANTHER" id="PTHR38048:SF2">
    <property type="entry name" value="HEMERYTHRIN-LIKE DOMAIN-CONTAINING PROTEIN"/>
    <property type="match status" value="1"/>
</dbReference>
<dbReference type="Gene3D" id="1.20.120.520">
    <property type="entry name" value="nmb1532 protein domain like"/>
    <property type="match status" value="1"/>
</dbReference>
<protein>
    <recommendedName>
        <fullName evidence="1">Hemerythrin-like domain-containing protein</fullName>
    </recommendedName>
</protein>
<dbReference type="OrthoDB" id="58416at2759"/>
<reference evidence="2 3" key="1">
    <citation type="journal article" date="2020" name="ISME J.">
        <title>Uncovering the hidden diversity of litter-decomposition mechanisms in mushroom-forming fungi.</title>
        <authorList>
            <person name="Floudas D."/>
            <person name="Bentzer J."/>
            <person name="Ahren D."/>
            <person name="Johansson T."/>
            <person name="Persson P."/>
            <person name="Tunlid A."/>
        </authorList>
    </citation>
    <scope>NUCLEOTIDE SEQUENCE [LARGE SCALE GENOMIC DNA]</scope>
    <source>
        <strain evidence="2 3">CBS 661.87</strain>
    </source>
</reference>
<comment type="caution">
    <text evidence="2">The sequence shown here is derived from an EMBL/GenBank/DDBJ whole genome shotgun (WGS) entry which is preliminary data.</text>
</comment>
<evidence type="ECO:0000259" key="1">
    <source>
        <dbReference type="Pfam" id="PF01814"/>
    </source>
</evidence>
<dbReference type="Proteomes" id="UP000565441">
    <property type="component" value="Unassembled WGS sequence"/>
</dbReference>
<evidence type="ECO:0000313" key="3">
    <source>
        <dbReference type="Proteomes" id="UP000565441"/>
    </source>
</evidence>
<evidence type="ECO:0000313" key="2">
    <source>
        <dbReference type="EMBL" id="KAF5388047.1"/>
    </source>
</evidence>
<proteinExistence type="predicted"/>
<feature type="domain" description="Hemerythrin-like" evidence="1">
    <location>
        <begin position="34"/>
        <end position="163"/>
    </location>
</feature>
<dbReference type="AlphaFoldDB" id="A0A8H5HR77"/>
<accession>A0A8H5HR77</accession>
<dbReference type="InterPro" id="IPR053206">
    <property type="entry name" value="Dimeric_xanthone_biosynth"/>
</dbReference>
<sequence>MSTAQTLRSSIETFTKASSGTQPKDIYAAQQWEMAGAHAMLMNGLLIVYETSSSVPANKTQDFVEYALQWVAALEHHHDWEENLYYPMFSPKFSTDTIVAEHETFHAGIEKVKEYLVSCLPAGTTWGYSQTAGPHEQQAFDGSHFRTIVDGFVNELTTHLLQEITYLEPEKVRASGLTEAEIKHIAEVSEKHMKSMPPFTFLIYTIIHAPKGSGFPPVPGFVRSFLAPFVFYLPNRRLWQFVPKN</sequence>
<keyword evidence="3" id="KW-1185">Reference proteome</keyword>
<dbReference type="Pfam" id="PF01814">
    <property type="entry name" value="Hemerythrin"/>
    <property type="match status" value="1"/>
</dbReference>
<dbReference type="PANTHER" id="PTHR38048">
    <property type="entry name" value="EXPRESSED PROTEIN"/>
    <property type="match status" value="1"/>
</dbReference>
<name>A0A8H5HR77_9AGAR</name>
<gene>
    <name evidence="2" type="ORF">D9615_000701</name>
</gene>
<dbReference type="InterPro" id="IPR012312">
    <property type="entry name" value="Hemerythrin-like"/>
</dbReference>
<dbReference type="EMBL" id="JAACJP010000001">
    <property type="protein sequence ID" value="KAF5388047.1"/>
    <property type="molecule type" value="Genomic_DNA"/>
</dbReference>